<dbReference type="OrthoDB" id="9764025at2"/>
<feature type="coiled-coil region" evidence="1">
    <location>
        <begin position="759"/>
        <end position="786"/>
    </location>
</feature>
<dbReference type="Proteomes" id="UP000001520">
    <property type="component" value="Chromosome"/>
</dbReference>
<dbReference type="Gene3D" id="1.25.40.10">
    <property type="entry name" value="Tetratricopeptide repeat domain"/>
    <property type="match status" value="1"/>
</dbReference>
<dbReference type="PROSITE" id="PS50076">
    <property type="entry name" value="DNAJ_2"/>
    <property type="match status" value="1"/>
</dbReference>
<dbReference type="eggNOG" id="COG0484">
    <property type="taxonomic scope" value="Bacteria"/>
</dbReference>
<dbReference type="InterPro" id="IPR025497">
    <property type="entry name" value="PatA-like_N"/>
</dbReference>
<dbReference type="Pfam" id="PF14332">
    <property type="entry name" value="DUF4388"/>
    <property type="match status" value="1"/>
</dbReference>
<dbReference type="SUPFAM" id="SSF160246">
    <property type="entry name" value="EspE N-terminal domain-like"/>
    <property type="match status" value="1"/>
</dbReference>
<feature type="domain" description="J" evidence="2">
    <location>
        <begin position="598"/>
        <end position="671"/>
    </location>
</feature>
<dbReference type="InterPro" id="IPR001623">
    <property type="entry name" value="DnaJ_domain"/>
</dbReference>
<dbReference type="Pfam" id="PF00226">
    <property type="entry name" value="DnaJ"/>
    <property type="match status" value="1"/>
</dbReference>
<dbReference type="InterPro" id="IPR037257">
    <property type="entry name" value="T2SS_E_N_sf"/>
</dbReference>
<dbReference type="AlphaFoldDB" id="D3PED5"/>
<dbReference type="PANTHER" id="PTHR36304:SF4">
    <property type="entry name" value="DUF4388 DOMAIN-CONTAINING PROTEIN"/>
    <property type="match status" value="1"/>
</dbReference>
<dbReference type="SMART" id="SM00271">
    <property type="entry name" value="DnaJ"/>
    <property type="match status" value="1"/>
</dbReference>
<dbReference type="PANTHER" id="PTHR36304">
    <property type="entry name" value="DOMAIN GTPASE-ACTIVATING PROTEIN, PUTATIVE-RELATED-RELATED"/>
    <property type="match status" value="1"/>
</dbReference>
<proteinExistence type="predicted"/>
<sequence length="790" mass="92651">MAFSSQLIGDLKSMSIPDIYQWVATNQRSGYVFFQRGIHEVKVFFLKGDIINVSSNIPDFLLGSILIRFKKLDKKTLANILKLQIKNKIPFGQLLVQSGAITEDDLIFALKQQTIELTTYLLDWDQGFFYFEEGEQKYKYYVKIKVEEVLFESIRRHDELELYRKVLKESDVIKISDNSNISEQFKDVIDGKKTVHEIIYTIGGDYIDVYKQLYDLFMNKKIEKIGTRSDPYDPSIKFLIALELFGKGRVYDSYILIKDLYQKYGKGVAIKNFYKNLVIFTDNAFEKKLGGEKACFKVNNIKLLDQKIYLTPKDGYVVSRLGEHPCFDDLRKVCNIEKIELKLILLKLYKMGVVLLKEIKKKETKELPEDTILVLLEIIKNEMSGSLETITDEMKAILYFKSGKFVMGYSVSDKYSVISYLEKFLGKSFNTDDFEYLFNKLINENIFKIDELEKSLEMYCNMLVREIIKSKAISNIFAFNDFFGYEINININLLYLIALTLTTVDKELNLDFDLGQYYELTTDSEKILELFDNYVVIKNLIDKFDENSIDPVSLRNLSTFEINILKILFYLEYLKPTGRYLLKVEELKNLLHDLQNKNPFEIFGVKKDNYNIDEVKKKYVEMSKKYHPDLFEDKERKTIAEEIFRTLKEAFDYLVKHEQEEESKLKIDAKKIFLAEQLLTSGKVYLNMGRISDACEAFIKAYENFNMDEEIKAYYGLALIKRGDFANGFEILDDTKFYNFNDPNLYYAYLDAAIRLKKLEKAKQVLKKFESEFKSLSHKVDFYKRKLGVN</sequence>
<dbReference type="HOGENOM" id="CLU_355169_0_0_0"/>
<gene>
    <name evidence="3" type="ordered locus">DEFDS_1498</name>
</gene>
<dbReference type="STRING" id="639282.DEFDS_1498"/>
<evidence type="ECO:0000259" key="2">
    <source>
        <dbReference type="PROSITE" id="PS50076"/>
    </source>
</evidence>
<dbReference type="KEGG" id="ddf:DEFDS_1498"/>
<dbReference type="InterPro" id="IPR011990">
    <property type="entry name" value="TPR-like_helical_dom_sf"/>
</dbReference>
<dbReference type="Gene3D" id="1.10.287.110">
    <property type="entry name" value="DnaJ domain"/>
    <property type="match status" value="1"/>
</dbReference>
<keyword evidence="4" id="KW-1185">Reference proteome</keyword>
<protein>
    <recommendedName>
        <fullName evidence="2">J domain-containing protein</fullName>
    </recommendedName>
</protein>
<dbReference type="InterPro" id="IPR036869">
    <property type="entry name" value="J_dom_sf"/>
</dbReference>
<dbReference type="RefSeq" id="WP_013008204.1">
    <property type="nucleotide sequence ID" value="NC_013939.1"/>
</dbReference>
<keyword evidence="1" id="KW-0175">Coiled coil</keyword>
<evidence type="ECO:0000313" key="3">
    <source>
        <dbReference type="EMBL" id="BAI80958.1"/>
    </source>
</evidence>
<organism evidence="3 4">
    <name type="scientific">Deferribacter desulfuricans (strain DSM 14783 / JCM 11476 / NBRC 101012 / SSM1)</name>
    <dbReference type="NCBI Taxonomy" id="639282"/>
    <lineage>
        <taxon>Bacteria</taxon>
        <taxon>Pseudomonadati</taxon>
        <taxon>Deferribacterota</taxon>
        <taxon>Deferribacteres</taxon>
        <taxon>Deferribacterales</taxon>
        <taxon>Deferribacteraceae</taxon>
        <taxon>Deferribacter</taxon>
    </lineage>
</organism>
<evidence type="ECO:0000256" key="1">
    <source>
        <dbReference type="SAM" id="Coils"/>
    </source>
</evidence>
<accession>D3PED5</accession>
<dbReference type="SUPFAM" id="SSF48452">
    <property type="entry name" value="TPR-like"/>
    <property type="match status" value="1"/>
</dbReference>
<dbReference type="CDD" id="cd06257">
    <property type="entry name" value="DnaJ"/>
    <property type="match status" value="1"/>
</dbReference>
<dbReference type="EMBL" id="AP011529">
    <property type="protein sequence ID" value="BAI80958.1"/>
    <property type="molecule type" value="Genomic_DNA"/>
</dbReference>
<evidence type="ECO:0000313" key="4">
    <source>
        <dbReference type="Proteomes" id="UP000001520"/>
    </source>
</evidence>
<reference evidence="3 4" key="1">
    <citation type="journal article" date="2010" name="DNA Res.">
        <title>Bacterial lifestyle in a deep-sea hydrothermal vent chimney revealed by the genome sequence of the thermophilic bacterium Deferribacter desulfuricans SSM1.</title>
        <authorList>
            <person name="Takaki Y."/>
            <person name="Shimamura S."/>
            <person name="Nakagawa S."/>
            <person name="Fukuhara Y."/>
            <person name="Horikawa H."/>
            <person name="Ankai A."/>
            <person name="Harada T."/>
            <person name="Hosoyama A."/>
            <person name="Oguchi A."/>
            <person name="Fukui S."/>
            <person name="Fujita N."/>
            <person name="Takami H."/>
            <person name="Takai K."/>
        </authorList>
    </citation>
    <scope>NUCLEOTIDE SEQUENCE [LARGE SCALE GENOMIC DNA]</scope>
    <source>
        <strain evidence="4">DSM 14783 / JCM 11476 / NBRC 101012 / SSM1</strain>
    </source>
</reference>
<name>D3PED5_DEFDS</name>
<dbReference type="SUPFAM" id="SSF46565">
    <property type="entry name" value="Chaperone J-domain"/>
    <property type="match status" value="1"/>
</dbReference>